<protein>
    <submittedName>
        <fullName evidence="4">Fe-S cluster assembly protein SufD</fullName>
    </submittedName>
</protein>
<dbReference type="InterPro" id="IPR055346">
    <property type="entry name" value="Fe-S_cluster_assembly_SufBD"/>
</dbReference>
<dbReference type="AlphaFoldDB" id="A0A2A5RLZ9"/>
<evidence type="ECO:0000259" key="2">
    <source>
        <dbReference type="Pfam" id="PF01458"/>
    </source>
</evidence>
<dbReference type="Pfam" id="PF01458">
    <property type="entry name" value="SUFBD_core"/>
    <property type="match status" value="1"/>
</dbReference>
<sequence length="427" mass="47042">MKNSLKNYMINEEISNFSLAHSEPVWLQELRQNSVHYYNELNIPFIEKVRLDRWKLDELILNESEITGNVPTFTELANHPMLVQVGSQNILEQMSPELAEQGVLFTDLSSALTEIPDVLEKYFAQLVKPNENKLAAMNTAVFNSAAVLYVPDHVEVKVPFEGIYCQDSASDVPFYKRILIIVGKNSKVEYLERLQTIGDGKVKIKANIVAEVFAAQGAQVKFSAIDELGQNVTGMVTRRGLIGDNASIDWSIGVMNDGDIVADFDSELRGQGSHSNIKAVGISTGKQTQVVNTRVTNYGRNSVGHILQNGVILDRGTLTFNGIGHIIHGAAGADAQQESRVLMLSDKGRGDANPILLIDENDVTAGHAASVGQVDEEDLYYMQSRGLDEDTARKLVIRGFLGSVVTEIPIKAVREEFITTIDRKLGI</sequence>
<evidence type="ECO:0000313" key="5">
    <source>
        <dbReference type="Proteomes" id="UP000218181"/>
    </source>
</evidence>
<dbReference type="PANTHER" id="PTHR30508:SF1">
    <property type="entry name" value="UPF0051 PROTEIN ABCI8, CHLOROPLASTIC-RELATED"/>
    <property type="match status" value="1"/>
</dbReference>
<feature type="domain" description="SUF system FeS cluster assembly SufBD core" evidence="2">
    <location>
        <begin position="170"/>
        <end position="400"/>
    </location>
</feature>
<dbReference type="SUPFAM" id="SSF101960">
    <property type="entry name" value="Stabilizer of iron transporter SufD"/>
    <property type="match status" value="1"/>
</dbReference>
<gene>
    <name evidence="4" type="ORF">RT41_GL001221</name>
</gene>
<name>A0A2A5RLZ9_9LACT</name>
<organism evidence="4 5">
    <name type="scientific">Lactococcus fujiensis JCM 16395</name>
    <dbReference type="NCBI Taxonomy" id="1291764"/>
    <lineage>
        <taxon>Bacteria</taxon>
        <taxon>Bacillati</taxon>
        <taxon>Bacillota</taxon>
        <taxon>Bacilli</taxon>
        <taxon>Lactobacillales</taxon>
        <taxon>Streptococcaceae</taxon>
        <taxon>Lactococcus</taxon>
    </lineage>
</organism>
<reference evidence="4 5" key="1">
    <citation type="submission" date="2014-12" db="EMBL/GenBank/DDBJ databases">
        <title>Draft genome sequences of 10 type strains of Lactococcus.</title>
        <authorList>
            <person name="Sun Z."/>
            <person name="Zhong Z."/>
            <person name="Liu W."/>
            <person name="Zhang W."/>
            <person name="Zhang H."/>
        </authorList>
    </citation>
    <scope>NUCLEOTIDE SEQUENCE [LARGE SCALE GENOMIC DNA]</scope>
    <source>
        <strain evidence="4 5">JCM 16395</strain>
    </source>
</reference>
<keyword evidence="5" id="KW-1185">Reference proteome</keyword>
<proteinExistence type="inferred from homology"/>
<evidence type="ECO:0000256" key="1">
    <source>
        <dbReference type="ARBA" id="ARBA00043967"/>
    </source>
</evidence>
<dbReference type="PANTHER" id="PTHR30508">
    <property type="entry name" value="FES CLUSTER ASSEMBLY PROTEIN SUF"/>
    <property type="match status" value="1"/>
</dbReference>
<dbReference type="Proteomes" id="UP000218181">
    <property type="component" value="Unassembled WGS sequence"/>
</dbReference>
<dbReference type="InterPro" id="IPR000825">
    <property type="entry name" value="SUF_FeS_clus_asmbl_SufBD_core"/>
</dbReference>
<dbReference type="EMBL" id="JXJU01000004">
    <property type="protein sequence ID" value="PCS00334.1"/>
    <property type="molecule type" value="Genomic_DNA"/>
</dbReference>
<dbReference type="GO" id="GO:0016226">
    <property type="term" value="P:iron-sulfur cluster assembly"/>
    <property type="evidence" value="ECO:0007669"/>
    <property type="project" value="InterPro"/>
</dbReference>
<evidence type="ECO:0000259" key="3">
    <source>
        <dbReference type="Pfam" id="PF19295"/>
    </source>
</evidence>
<dbReference type="STRING" id="1291764.GCA_001311235_02575"/>
<feature type="domain" description="SUF system FeS cluster assembly SufBD N-terminal" evidence="3">
    <location>
        <begin position="93"/>
        <end position="159"/>
    </location>
</feature>
<accession>A0A2A5RLZ9</accession>
<dbReference type="Pfam" id="PF19295">
    <property type="entry name" value="SufBD_N"/>
    <property type="match status" value="1"/>
</dbReference>
<dbReference type="NCBIfam" id="TIGR01981">
    <property type="entry name" value="sufD"/>
    <property type="match status" value="1"/>
</dbReference>
<evidence type="ECO:0000313" key="4">
    <source>
        <dbReference type="EMBL" id="PCS00334.1"/>
    </source>
</evidence>
<dbReference type="InterPro" id="IPR011542">
    <property type="entry name" value="SUF_FeS_clus_asmbl_SufD"/>
</dbReference>
<comment type="caution">
    <text evidence="4">The sequence shown here is derived from an EMBL/GenBank/DDBJ whole genome shotgun (WGS) entry which is preliminary data.</text>
</comment>
<comment type="similarity">
    <text evidence="1">Belongs to the iron-sulfur cluster assembly SufBD family.</text>
</comment>
<dbReference type="InterPro" id="IPR045595">
    <property type="entry name" value="SufBD_N"/>
</dbReference>
<dbReference type="InterPro" id="IPR037284">
    <property type="entry name" value="SUF_FeS_clus_asmbl_SufBD_sf"/>
</dbReference>